<feature type="non-terminal residue" evidence="1">
    <location>
        <position position="1"/>
    </location>
</feature>
<organism evidence="1">
    <name type="scientific">Lygus hesperus</name>
    <name type="common">Western plant bug</name>
    <dbReference type="NCBI Taxonomy" id="30085"/>
    <lineage>
        <taxon>Eukaryota</taxon>
        <taxon>Metazoa</taxon>
        <taxon>Ecdysozoa</taxon>
        <taxon>Arthropoda</taxon>
        <taxon>Hexapoda</taxon>
        <taxon>Insecta</taxon>
        <taxon>Pterygota</taxon>
        <taxon>Neoptera</taxon>
        <taxon>Paraneoptera</taxon>
        <taxon>Hemiptera</taxon>
        <taxon>Heteroptera</taxon>
        <taxon>Panheteroptera</taxon>
        <taxon>Cimicomorpha</taxon>
        <taxon>Miridae</taxon>
        <taxon>Mirini</taxon>
        <taxon>Lygus</taxon>
    </lineage>
</organism>
<dbReference type="EMBL" id="GBHO01016114">
    <property type="protein sequence ID" value="JAG27490.1"/>
    <property type="molecule type" value="Transcribed_RNA"/>
</dbReference>
<name>A0A0A9YD75_LYGHE</name>
<proteinExistence type="predicted"/>
<accession>A0A0A9YD75</accession>
<feature type="non-terminal residue" evidence="1">
    <location>
        <position position="116"/>
    </location>
</feature>
<reference evidence="1" key="1">
    <citation type="journal article" date="2014" name="PLoS ONE">
        <title>Transcriptome-Based Identification of ABC Transporters in the Western Tarnished Plant Bug Lygus hesperus.</title>
        <authorList>
            <person name="Hull J.J."/>
            <person name="Chaney K."/>
            <person name="Geib S.M."/>
            <person name="Fabrick J.A."/>
            <person name="Brent C.S."/>
            <person name="Walsh D."/>
            <person name="Lavine L.C."/>
        </authorList>
    </citation>
    <scope>NUCLEOTIDE SEQUENCE</scope>
</reference>
<reference evidence="1" key="2">
    <citation type="submission" date="2014-07" db="EMBL/GenBank/DDBJ databases">
        <authorList>
            <person name="Hull J."/>
        </authorList>
    </citation>
    <scope>NUCLEOTIDE SEQUENCE</scope>
</reference>
<protein>
    <submittedName>
        <fullName evidence="1">Uncharacterized protein</fullName>
    </submittedName>
</protein>
<gene>
    <name evidence="1" type="ORF">CM83_105417</name>
</gene>
<evidence type="ECO:0000313" key="1">
    <source>
        <dbReference type="EMBL" id="JAG27490.1"/>
    </source>
</evidence>
<sequence>AILTTADSDYRRLKFSPHFHQVMLCIVDSMGMKGCNTHWPTLYAPPQISTSEIEYQYDIGDTRELLLHIVFFMTYQLKEFKTKNETILTWVVEDLDKERVPQLEMIMDQRDLREGE</sequence>
<dbReference type="AlphaFoldDB" id="A0A0A9YD75"/>